<dbReference type="InterPro" id="IPR025421">
    <property type="entry name" value="DUF4148"/>
</dbReference>
<sequence length="107" mass="10952">MKTTIVGIASIGLLLAPLLAIAQSNTHTTRAQVRAELVQLENAGYNPAKGNRATYPDDIQAAEARVAAENATGSLSTSGMGSSTGSASQSGGTGTSHRSSMPLYEHH</sequence>
<dbReference type="EMBL" id="JACHBW010000031">
    <property type="protein sequence ID" value="MBB6106745.1"/>
    <property type="molecule type" value="Genomic_DNA"/>
</dbReference>
<name>A0A7W9U6A7_9BURK</name>
<protein>
    <submittedName>
        <fullName evidence="3">Ketopantoate reductase</fullName>
    </submittedName>
</protein>
<dbReference type="Proteomes" id="UP000571554">
    <property type="component" value="Unassembled WGS sequence"/>
</dbReference>
<proteinExistence type="predicted"/>
<evidence type="ECO:0000256" key="1">
    <source>
        <dbReference type="SAM" id="MobiDB-lite"/>
    </source>
</evidence>
<feature type="signal peptide" evidence="2">
    <location>
        <begin position="1"/>
        <end position="22"/>
    </location>
</feature>
<organism evidence="3 4">
    <name type="scientific">Paraburkholderia bannensis</name>
    <dbReference type="NCBI Taxonomy" id="765414"/>
    <lineage>
        <taxon>Bacteria</taxon>
        <taxon>Pseudomonadati</taxon>
        <taxon>Pseudomonadota</taxon>
        <taxon>Betaproteobacteria</taxon>
        <taxon>Burkholderiales</taxon>
        <taxon>Burkholderiaceae</taxon>
        <taxon>Paraburkholderia</taxon>
    </lineage>
</organism>
<gene>
    <name evidence="3" type="ORF">F4827_006621</name>
</gene>
<feature type="chain" id="PRO_5031188454" evidence="2">
    <location>
        <begin position="23"/>
        <end position="107"/>
    </location>
</feature>
<accession>A0A7W9U6A7</accession>
<keyword evidence="2" id="KW-0732">Signal</keyword>
<evidence type="ECO:0000256" key="2">
    <source>
        <dbReference type="SAM" id="SignalP"/>
    </source>
</evidence>
<keyword evidence="4" id="KW-1185">Reference proteome</keyword>
<comment type="caution">
    <text evidence="3">The sequence shown here is derived from an EMBL/GenBank/DDBJ whole genome shotgun (WGS) entry which is preliminary data.</text>
</comment>
<evidence type="ECO:0000313" key="4">
    <source>
        <dbReference type="Proteomes" id="UP000571554"/>
    </source>
</evidence>
<dbReference type="AlphaFoldDB" id="A0A7W9U6A7"/>
<dbReference type="Pfam" id="PF13663">
    <property type="entry name" value="DUF4148"/>
    <property type="match status" value="1"/>
</dbReference>
<dbReference type="RefSeq" id="WP_183732516.1">
    <property type="nucleotide sequence ID" value="NZ_JACHBW010000031.1"/>
</dbReference>
<feature type="compositionally biased region" description="Low complexity" evidence="1">
    <location>
        <begin position="69"/>
        <end position="90"/>
    </location>
</feature>
<evidence type="ECO:0000313" key="3">
    <source>
        <dbReference type="EMBL" id="MBB6106745.1"/>
    </source>
</evidence>
<reference evidence="3 4" key="1">
    <citation type="submission" date="2020-08" db="EMBL/GenBank/DDBJ databases">
        <title>Above-ground endophytic microbial communities from plants in different locations in the United States.</title>
        <authorList>
            <person name="Frank C."/>
        </authorList>
    </citation>
    <scope>NUCLEOTIDE SEQUENCE [LARGE SCALE GENOMIC DNA]</scope>
    <source>
        <strain evidence="3 4">WP4_2_2</strain>
    </source>
</reference>
<feature type="region of interest" description="Disordered" evidence="1">
    <location>
        <begin position="69"/>
        <end position="107"/>
    </location>
</feature>